<dbReference type="PROSITE" id="PS50113">
    <property type="entry name" value="PAC"/>
    <property type="match status" value="1"/>
</dbReference>
<evidence type="ECO:0000259" key="3">
    <source>
        <dbReference type="PROSITE" id="PS50113"/>
    </source>
</evidence>
<dbReference type="InterPro" id="IPR043128">
    <property type="entry name" value="Rev_trsase/Diguanyl_cyclase"/>
</dbReference>
<feature type="domain" description="PAS" evidence="2">
    <location>
        <begin position="348"/>
        <end position="393"/>
    </location>
</feature>
<dbReference type="EMBL" id="FOOC01000003">
    <property type="protein sequence ID" value="SFF38787.1"/>
    <property type="molecule type" value="Genomic_DNA"/>
</dbReference>
<feature type="domain" description="PAC" evidence="3">
    <location>
        <begin position="295"/>
        <end position="348"/>
    </location>
</feature>
<dbReference type="InterPro" id="IPR001633">
    <property type="entry name" value="EAL_dom"/>
</dbReference>
<name>A0A1I2ICE8_9GAMM</name>
<keyword evidence="7" id="KW-1185">Reference proteome</keyword>
<dbReference type="Gene3D" id="3.20.20.450">
    <property type="entry name" value="EAL domain"/>
    <property type="match status" value="1"/>
</dbReference>
<dbReference type="Pfam" id="PF00989">
    <property type="entry name" value="PAS"/>
    <property type="match status" value="2"/>
</dbReference>
<dbReference type="InterPro" id="IPR052155">
    <property type="entry name" value="Biofilm_reg_signaling"/>
</dbReference>
<dbReference type="InterPro" id="IPR035919">
    <property type="entry name" value="EAL_sf"/>
</dbReference>
<dbReference type="GO" id="GO:0006355">
    <property type="term" value="P:regulation of DNA-templated transcription"/>
    <property type="evidence" value="ECO:0007669"/>
    <property type="project" value="InterPro"/>
</dbReference>
<dbReference type="CDD" id="cd01949">
    <property type="entry name" value="GGDEF"/>
    <property type="match status" value="1"/>
</dbReference>
<dbReference type="SMART" id="SM00052">
    <property type="entry name" value="EAL"/>
    <property type="match status" value="1"/>
</dbReference>
<dbReference type="SMART" id="SM00267">
    <property type="entry name" value="GGDEF"/>
    <property type="match status" value="1"/>
</dbReference>
<dbReference type="AlphaFoldDB" id="A0A1I2ICE8"/>
<evidence type="ECO:0000313" key="7">
    <source>
        <dbReference type="Proteomes" id="UP000199771"/>
    </source>
</evidence>
<dbReference type="SUPFAM" id="SSF55073">
    <property type="entry name" value="Nucleotide cyclase"/>
    <property type="match status" value="1"/>
</dbReference>
<protein>
    <submittedName>
        <fullName evidence="6">PAS domain S-box-containing protein/diguanylate cyclase (GGDEF) domain-containing protein</fullName>
    </submittedName>
</protein>
<dbReference type="InterPro" id="IPR035965">
    <property type="entry name" value="PAS-like_dom_sf"/>
</dbReference>
<dbReference type="PANTHER" id="PTHR44757">
    <property type="entry name" value="DIGUANYLATE CYCLASE DGCP"/>
    <property type="match status" value="1"/>
</dbReference>
<dbReference type="InterPro" id="IPR029787">
    <property type="entry name" value="Nucleotide_cyclase"/>
</dbReference>
<dbReference type="SUPFAM" id="SSF141868">
    <property type="entry name" value="EAL domain-like"/>
    <property type="match status" value="1"/>
</dbReference>
<dbReference type="FunFam" id="3.30.70.270:FF:000001">
    <property type="entry name" value="Diguanylate cyclase domain protein"/>
    <property type="match status" value="1"/>
</dbReference>
<dbReference type="NCBIfam" id="TIGR00254">
    <property type="entry name" value="GGDEF"/>
    <property type="match status" value="1"/>
</dbReference>
<evidence type="ECO:0000259" key="2">
    <source>
        <dbReference type="PROSITE" id="PS50112"/>
    </source>
</evidence>
<dbReference type="InterPro" id="IPR001610">
    <property type="entry name" value="PAC"/>
</dbReference>
<feature type="domain" description="EAL" evidence="4">
    <location>
        <begin position="769"/>
        <end position="1014"/>
    </location>
</feature>
<feature type="domain" description="GGDEF" evidence="5">
    <location>
        <begin position="627"/>
        <end position="760"/>
    </location>
</feature>
<dbReference type="SUPFAM" id="SSF55785">
    <property type="entry name" value="PYP-like sensor domain (PAS domain)"/>
    <property type="match status" value="3"/>
</dbReference>
<proteinExistence type="predicted"/>
<dbReference type="Pfam" id="PF00563">
    <property type="entry name" value="EAL"/>
    <property type="match status" value="1"/>
</dbReference>
<dbReference type="SMART" id="SM00091">
    <property type="entry name" value="PAS"/>
    <property type="match status" value="3"/>
</dbReference>
<dbReference type="GO" id="GO:0003824">
    <property type="term" value="F:catalytic activity"/>
    <property type="evidence" value="ECO:0007669"/>
    <property type="project" value="UniProtKB-ARBA"/>
</dbReference>
<dbReference type="InterPro" id="IPR000700">
    <property type="entry name" value="PAS-assoc_C"/>
</dbReference>
<dbReference type="InterPro" id="IPR000014">
    <property type="entry name" value="PAS"/>
</dbReference>
<dbReference type="Pfam" id="PF00990">
    <property type="entry name" value="GGDEF"/>
    <property type="match status" value="1"/>
</dbReference>
<dbReference type="Proteomes" id="UP000199771">
    <property type="component" value="Unassembled WGS sequence"/>
</dbReference>
<dbReference type="InterPro" id="IPR000160">
    <property type="entry name" value="GGDEF_dom"/>
</dbReference>
<evidence type="ECO:0000259" key="5">
    <source>
        <dbReference type="PROSITE" id="PS50887"/>
    </source>
</evidence>
<dbReference type="InterPro" id="IPR013767">
    <property type="entry name" value="PAS_fold"/>
</dbReference>
<reference evidence="6 7" key="1">
    <citation type="submission" date="2016-10" db="EMBL/GenBank/DDBJ databases">
        <authorList>
            <person name="de Groot N.N."/>
        </authorList>
    </citation>
    <scope>NUCLEOTIDE SEQUENCE [LARGE SCALE GENOMIC DNA]</scope>
    <source>
        <strain evidence="6 7">DSM 23609</strain>
    </source>
</reference>
<dbReference type="SMART" id="SM00086">
    <property type="entry name" value="PAC"/>
    <property type="match status" value="3"/>
</dbReference>
<dbReference type="PROSITE" id="PS50112">
    <property type="entry name" value="PAS"/>
    <property type="match status" value="2"/>
</dbReference>
<dbReference type="PROSITE" id="PS50887">
    <property type="entry name" value="GGDEF"/>
    <property type="match status" value="1"/>
</dbReference>
<evidence type="ECO:0000259" key="4">
    <source>
        <dbReference type="PROSITE" id="PS50883"/>
    </source>
</evidence>
<gene>
    <name evidence="6" type="ORF">SAMN04488120_103132</name>
</gene>
<evidence type="ECO:0000256" key="1">
    <source>
        <dbReference type="ARBA" id="ARBA00001946"/>
    </source>
</evidence>
<dbReference type="Pfam" id="PF13426">
    <property type="entry name" value="PAS_9"/>
    <property type="match status" value="1"/>
</dbReference>
<dbReference type="PROSITE" id="PS50883">
    <property type="entry name" value="EAL"/>
    <property type="match status" value="1"/>
</dbReference>
<evidence type="ECO:0000313" key="6">
    <source>
        <dbReference type="EMBL" id="SFF38787.1"/>
    </source>
</evidence>
<feature type="domain" description="PAS" evidence="2">
    <location>
        <begin position="220"/>
        <end position="272"/>
    </location>
</feature>
<dbReference type="Gene3D" id="3.30.70.270">
    <property type="match status" value="1"/>
</dbReference>
<organism evidence="6 7">
    <name type="scientific">Fontimonas thermophila</name>
    <dbReference type="NCBI Taxonomy" id="1076937"/>
    <lineage>
        <taxon>Bacteria</taxon>
        <taxon>Pseudomonadati</taxon>
        <taxon>Pseudomonadota</taxon>
        <taxon>Gammaproteobacteria</taxon>
        <taxon>Nevskiales</taxon>
        <taxon>Nevskiaceae</taxon>
        <taxon>Fontimonas</taxon>
    </lineage>
</organism>
<dbReference type="STRING" id="1076937.SAMN04488120_103132"/>
<dbReference type="PANTHER" id="PTHR44757:SF2">
    <property type="entry name" value="BIOFILM ARCHITECTURE MAINTENANCE PROTEIN MBAA"/>
    <property type="match status" value="1"/>
</dbReference>
<dbReference type="NCBIfam" id="TIGR00229">
    <property type="entry name" value="sensory_box"/>
    <property type="match status" value="3"/>
</dbReference>
<dbReference type="CDD" id="cd00130">
    <property type="entry name" value="PAS"/>
    <property type="match status" value="2"/>
</dbReference>
<dbReference type="Gene3D" id="3.30.450.20">
    <property type="entry name" value="PAS domain"/>
    <property type="match status" value="3"/>
</dbReference>
<sequence length="1014" mass="111947">MRPDRRMDKQPWLTGLAGVCLILLAAQALLCLWQARALQLRLDHAHVAAEAARALQPELVRPAGLRSLRPVVDALLQRPDLGLRFLAVQDAEGVVLARAGWLEALRLPLLPQRLQEQWRDTLYAVWGSYGSRSIRGRDGRLLGSIEYSLEPGAVEGVRVEAVAALRLAGWISAGLTLPLAAMVAIGLYRQRRAKPEWLGRADPDRPVSGNGWGASDVGEFRDRAGEVMDALQYALIVTDREGVVRYLNKTAEHLTGWSMADAQGRLLYSIFHLVDGAGAVLPGPADGALREGRPQAMQSGWLRRRHGETVPIEMTAYPMRNRQRLLDGITLLFRDTTPQQQALQSLRREARLSQAVVDHLEEGLLITDMAGVVHSANARAERMFGYSRDELVGATVTKLMPVPFLNAPTIRITDYVASRNVGKLPKVVGWRKDATTFPIELWVQPMRVESADGLVVVVRDISERLRGENLAMRLGRLLDNASEEVYIFEAQSLYFLEVSRTAQRNLGYSPEQLARMTPLDISAELSEESFHHFLADLRGGDKDHLVYRCRHKRADGSSYPVEVRLNFSRDEEPPVFMAIATDIGDRLLAEERLSQLAHFDALTGLPNRVMLHDRLQQALLAAQRGPRLLGVFFLDLDRFKQINDLHGHAVGDQVLKAVADRLRSAVRPSDTVARLSGDEFVILAPGLRSAEDAQFVAAKLLDRFAQPLDLPGLAITCRPSIGITLYPLDDSDADGLLRHADNAMYQAKQAGRGCWRLFTAEIDPGRRRQFDLEREIHAAVALNQFHLMSAPVLDAEGRAHALLAALRWQHPRHGVIEGTELWQAASRAGLVADLELWQICRACEQLDAAAQEKLPLLPYLLPVSGWQLRDRQFIAHLGDLLARYRVPAACLVFAVTPDGLIEASDRHADTGQLLRAGVRLALRDFNLMPASPSLPLAYVLAGASVLHVPERVQALRAALPRQTVIIATGVSTPEELRRCHAAGIACAAGPAVAGDLDPSALAAWLRNSRIDDAV</sequence>
<accession>A0A1I2ICE8</accession>
<comment type="cofactor">
    <cofactor evidence="1">
        <name>Mg(2+)</name>
        <dbReference type="ChEBI" id="CHEBI:18420"/>
    </cofactor>
</comment>